<dbReference type="InterPro" id="IPR027461">
    <property type="entry name" value="Carboxypeptidase_A_C_sf"/>
</dbReference>
<keyword evidence="2" id="KW-0121">Carboxypeptidase</keyword>
<reference evidence="3" key="1">
    <citation type="submission" date="2015-01" db="EMBL/GenBank/DDBJ databases">
        <authorList>
            <person name="Paterson Steve"/>
        </authorList>
    </citation>
    <scope>NUCLEOTIDE SEQUENCE [LARGE SCALE GENOMIC DNA]</scope>
    <source>
        <strain evidence="3">OBR1</strain>
    </source>
</reference>
<keyword evidence="2" id="KW-0645">Protease</keyword>
<dbReference type="EMBL" id="CGIG01000001">
    <property type="protein sequence ID" value="CPR19519.1"/>
    <property type="molecule type" value="Genomic_DNA"/>
</dbReference>
<dbReference type="OrthoDB" id="9807329at2"/>
<dbReference type="Pfam" id="PF17676">
    <property type="entry name" value="Peptidase_S66C"/>
    <property type="match status" value="1"/>
</dbReference>
<gene>
    <name evidence="2" type="ORF">BN1221_03803c</name>
</gene>
<proteinExistence type="predicted"/>
<sequence length="80" mass="8471">MHGWFDNVAGILIGRNAAPDAAEPERQNYFDALISALSHLKVPVIYDVDIGHVPPQLSLVNGALATISFSGKGGSISQQL</sequence>
<dbReference type="AlphaFoldDB" id="A0A0G4JZB4"/>
<keyword evidence="2" id="KW-0378">Hydrolase</keyword>
<dbReference type="SUPFAM" id="SSF141986">
    <property type="entry name" value="LD-carboxypeptidase A C-terminal domain-like"/>
    <property type="match status" value="1"/>
</dbReference>
<organism evidence="2 3">
    <name type="scientific">Brenneria goodwinii</name>
    <dbReference type="NCBI Taxonomy" id="1109412"/>
    <lineage>
        <taxon>Bacteria</taxon>
        <taxon>Pseudomonadati</taxon>
        <taxon>Pseudomonadota</taxon>
        <taxon>Gammaproteobacteria</taxon>
        <taxon>Enterobacterales</taxon>
        <taxon>Pectobacteriaceae</taxon>
        <taxon>Brenneria</taxon>
    </lineage>
</organism>
<keyword evidence="3" id="KW-1185">Reference proteome</keyword>
<protein>
    <submittedName>
        <fullName evidence="2">Muramoyltetrapeptide carboxypeptidase</fullName>
        <ecNumber evidence="2">3.4.17.13</ecNumber>
    </submittedName>
</protein>
<dbReference type="EC" id="3.4.17.13" evidence="2"/>
<dbReference type="InterPro" id="IPR040921">
    <property type="entry name" value="Peptidase_S66C"/>
</dbReference>
<name>A0A0G4JZB4_9GAMM</name>
<dbReference type="Gene3D" id="3.50.30.60">
    <property type="entry name" value="LD-carboxypeptidase A C-terminal domain-like"/>
    <property type="match status" value="1"/>
</dbReference>
<feature type="domain" description="LD-carboxypeptidase C-terminal" evidence="1">
    <location>
        <begin position="2"/>
        <end position="67"/>
    </location>
</feature>
<dbReference type="Proteomes" id="UP000044377">
    <property type="component" value="Unassembled WGS sequence"/>
</dbReference>
<dbReference type="STRING" id="1109412.BN1221_03803c"/>
<evidence type="ECO:0000313" key="2">
    <source>
        <dbReference type="EMBL" id="CPR19519.1"/>
    </source>
</evidence>
<dbReference type="GO" id="GO:0106415">
    <property type="term" value="F:muramoyltetrapeptide carboxypeptidase activity"/>
    <property type="evidence" value="ECO:0007669"/>
    <property type="project" value="UniProtKB-EC"/>
</dbReference>
<evidence type="ECO:0000313" key="3">
    <source>
        <dbReference type="Proteomes" id="UP000044377"/>
    </source>
</evidence>
<accession>A0A0G4JZB4</accession>
<evidence type="ECO:0000259" key="1">
    <source>
        <dbReference type="Pfam" id="PF17676"/>
    </source>
</evidence>